<feature type="chain" id="PRO_5045543607" description="DUF4124 domain-containing protein" evidence="1">
    <location>
        <begin position="22"/>
        <end position="122"/>
    </location>
</feature>
<evidence type="ECO:0000313" key="3">
    <source>
        <dbReference type="Proteomes" id="UP001063782"/>
    </source>
</evidence>
<dbReference type="RefSeq" id="WP_263076991.1">
    <property type="nucleotide sequence ID" value="NZ_CP089977.1"/>
</dbReference>
<evidence type="ECO:0000313" key="2">
    <source>
        <dbReference type="EMBL" id="UXZ05492.1"/>
    </source>
</evidence>
<keyword evidence="1" id="KW-0732">Signal</keyword>
<evidence type="ECO:0000256" key="1">
    <source>
        <dbReference type="SAM" id="SignalP"/>
    </source>
</evidence>
<evidence type="ECO:0008006" key="4">
    <source>
        <dbReference type="Google" id="ProtNLM"/>
    </source>
</evidence>
<protein>
    <recommendedName>
        <fullName evidence="4">DUF4124 domain-containing protein</fullName>
    </recommendedName>
</protein>
<dbReference type="EMBL" id="CP089977">
    <property type="protein sequence ID" value="UXZ05492.1"/>
    <property type="molecule type" value="Genomic_DNA"/>
</dbReference>
<gene>
    <name evidence="2" type="ORF">LU297_03335</name>
</gene>
<keyword evidence="3" id="KW-1185">Reference proteome</keyword>
<organism evidence="2 3">
    <name type="scientific">Moraxella nasicaprae</name>
    <dbReference type="NCBI Taxonomy" id="2904122"/>
    <lineage>
        <taxon>Bacteria</taxon>
        <taxon>Pseudomonadati</taxon>
        <taxon>Pseudomonadota</taxon>
        <taxon>Gammaproteobacteria</taxon>
        <taxon>Moraxellales</taxon>
        <taxon>Moraxellaceae</taxon>
        <taxon>Moraxella</taxon>
    </lineage>
</organism>
<accession>A0ABY6F6B1</accession>
<proteinExistence type="predicted"/>
<dbReference type="Proteomes" id="UP001063782">
    <property type="component" value="Chromosome"/>
</dbReference>
<reference evidence="2" key="1">
    <citation type="submission" date="2021-12" db="EMBL/GenBank/DDBJ databases">
        <title>taxonomy of Moraxella sp. ZY201224.</title>
        <authorList>
            <person name="Li F."/>
        </authorList>
    </citation>
    <scope>NUCLEOTIDE SEQUENCE</scope>
    <source>
        <strain evidence="2">ZY201224</strain>
    </source>
</reference>
<feature type="signal peptide" evidence="1">
    <location>
        <begin position="1"/>
        <end position="21"/>
    </location>
</feature>
<sequence>MHTPLSKFLITLLPAMLFCHAGNTDNLTIYQSLGKFGEARYTQTPPIGTAFEPMTIFLPKQANQHANQAFCQNLNKQLATLSSGGQIHEIDAQGNQKLLNAAQIEQAKHQIRQTLSAQCQSQ</sequence>
<name>A0ABY6F6B1_9GAMM</name>